<keyword evidence="3" id="KW-0808">Transferase</keyword>
<sequence>MFHYFSEKKYDQIVKDYINQQTTYQFIEMIGLGSYGVAYLIEDAITKEKFVLKRMKAKHTQKKKLRKKFSQEISMLREIDLSNVPSVLFCGEIEKIPFYIMEYVDGQTFEKAIFNNGMHFSIDRSLHITKELLEIVLKIHKKGIVHRDLRIPNILLKDDQLYIIDFGLSTYMKDVRLEEINNPKRAENYISDLYFIGHFLLFLLYSNFTPTKKKERSWQEELELPPPITEFIERLLLIRSPFNSTEDALLSIPLKSISQVHE</sequence>
<evidence type="ECO:0000256" key="1">
    <source>
        <dbReference type="PROSITE-ProRule" id="PRU10141"/>
    </source>
</evidence>
<reference evidence="3 4" key="1">
    <citation type="submission" date="2020-08" db="EMBL/GenBank/DDBJ databases">
        <title>A Genomic Blueprint of the Chicken Gut Microbiome.</title>
        <authorList>
            <person name="Gilroy R."/>
            <person name="Ravi A."/>
            <person name="Getino M."/>
            <person name="Pursley I."/>
            <person name="Horton D.L."/>
            <person name="Alikhan N.-F."/>
            <person name="Baker D."/>
            <person name="Gharbi K."/>
            <person name="Hall N."/>
            <person name="Watson M."/>
            <person name="Adriaenssens E.M."/>
            <person name="Foster-Nyarko E."/>
            <person name="Jarju S."/>
            <person name="Secka A."/>
            <person name="Antonio M."/>
            <person name="Oren A."/>
            <person name="Chaudhuri R."/>
            <person name="La Ragione R.M."/>
            <person name="Hildebrand F."/>
            <person name="Pallen M.J."/>
        </authorList>
    </citation>
    <scope>NUCLEOTIDE SEQUENCE [LARGE SCALE GENOMIC DNA]</scope>
    <source>
        <strain evidence="3 4">Re31</strain>
    </source>
</reference>
<dbReference type="PROSITE" id="PS50011">
    <property type="entry name" value="PROTEIN_KINASE_DOM"/>
    <property type="match status" value="1"/>
</dbReference>
<keyword evidence="1" id="KW-0067">ATP-binding</keyword>
<dbReference type="GO" id="GO:0016301">
    <property type="term" value="F:kinase activity"/>
    <property type="evidence" value="ECO:0007669"/>
    <property type="project" value="UniProtKB-KW"/>
</dbReference>
<dbReference type="PANTHER" id="PTHR24347">
    <property type="entry name" value="SERINE/THREONINE-PROTEIN KINASE"/>
    <property type="match status" value="1"/>
</dbReference>
<dbReference type="SUPFAM" id="SSF56112">
    <property type="entry name" value="Protein kinase-like (PK-like)"/>
    <property type="match status" value="1"/>
</dbReference>
<protein>
    <submittedName>
        <fullName evidence="3">Protein kinase</fullName>
    </submittedName>
</protein>
<dbReference type="Proteomes" id="UP000640930">
    <property type="component" value="Unassembled WGS sequence"/>
</dbReference>
<keyword evidence="3" id="KW-0418">Kinase</keyword>
<evidence type="ECO:0000259" key="2">
    <source>
        <dbReference type="PROSITE" id="PS50011"/>
    </source>
</evidence>
<dbReference type="InterPro" id="IPR011009">
    <property type="entry name" value="Kinase-like_dom_sf"/>
</dbReference>
<dbReference type="InterPro" id="IPR017441">
    <property type="entry name" value="Protein_kinase_ATP_BS"/>
</dbReference>
<dbReference type="PROSITE" id="PS00107">
    <property type="entry name" value="PROTEIN_KINASE_ATP"/>
    <property type="match status" value="1"/>
</dbReference>
<dbReference type="Gene3D" id="1.10.510.10">
    <property type="entry name" value="Transferase(Phosphotransferase) domain 1"/>
    <property type="match status" value="1"/>
</dbReference>
<dbReference type="Pfam" id="PF00069">
    <property type="entry name" value="Pkinase"/>
    <property type="match status" value="1"/>
</dbReference>
<gene>
    <name evidence="3" type="ORF">H9636_15060</name>
</gene>
<feature type="domain" description="Protein kinase" evidence="2">
    <location>
        <begin position="24"/>
        <end position="262"/>
    </location>
</feature>
<name>A0ABR8XFF6_9BACL</name>
<keyword evidence="4" id="KW-1185">Reference proteome</keyword>
<proteinExistence type="predicted"/>
<dbReference type="RefSeq" id="WP_191708387.1">
    <property type="nucleotide sequence ID" value="NZ_JACSQA010000028.1"/>
</dbReference>
<organism evidence="3 4">
    <name type="scientific">Ureibacillus galli</name>
    <dbReference type="NCBI Taxonomy" id="2762222"/>
    <lineage>
        <taxon>Bacteria</taxon>
        <taxon>Bacillati</taxon>
        <taxon>Bacillota</taxon>
        <taxon>Bacilli</taxon>
        <taxon>Bacillales</taxon>
        <taxon>Caryophanaceae</taxon>
        <taxon>Ureibacillus</taxon>
    </lineage>
</organism>
<comment type="caution">
    <text evidence="3">The sequence shown here is derived from an EMBL/GenBank/DDBJ whole genome shotgun (WGS) entry which is preliminary data.</text>
</comment>
<dbReference type="SMART" id="SM00219">
    <property type="entry name" value="TyrKc"/>
    <property type="match status" value="1"/>
</dbReference>
<dbReference type="InterPro" id="IPR000719">
    <property type="entry name" value="Prot_kinase_dom"/>
</dbReference>
<dbReference type="InterPro" id="IPR020635">
    <property type="entry name" value="Tyr_kinase_cat_dom"/>
</dbReference>
<feature type="binding site" evidence="1">
    <location>
        <position position="53"/>
    </location>
    <ligand>
        <name>ATP</name>
        <dbReference type="ChEBI" id="CHEBI:30616"/>
    </ligand>
</feature>
<accession>A0ABR8XFF6</accession>
<evidence type="ECO:0000313" key="3">
    <source>
        <dbReference type="EMBL" id="MBD8027969.1"/>
    </source>
</evidence>
<dbReference type="EMBL" id="JACSQA010000028">
    <property type="protein sequence ID" value="MBD8027969.1"/>
    <property type="molecule type" value="Genomic_DNA"/>
</dbReference>
<evidence type="ECO:0000313" key="4">
    <source>
        <dbReference type="Proteomes" id="UP000640930"/>
    </source>
</evidence>
<keyword evidence="1" id="KW-0547">Nucleotide-binding</keyword>